<dbReference type="InterPro" id="IPR011765">
    <property type="entry name" value="Pept_M16_N"/>
</dbReference>
<evidence type="ECO:0000259" key="4">
    <source>
        <dbReference type="Pfam" id="PF00675"/>
    </source>
</evidence>
<gene>
    <name evidence="6" type="primary">ORF49694</name>
</gene>
<dbReference type="SUPFAM" id="SSF63411">
    <property type="entry name" value="LuxS/MPP-like metallohydrolase"/>
    <property type="match status" value="2"/>
</dbReference>
<dbReference type="Pfam" id="PF05193">
    <property type="entry name" value="Peptidase_M16_C"/>
    <property type="match status" value="1"/>
</dbReference>
<dbReference type="FunFam" id="3.30.830.10:FF:000039">
    <property type="entry name" value="Ubiquinol-cytochrome c reductase core subunit 2"/>
    <property type="match status" value="1"/>
</dbReference>
<dbReference type="EMBL" id="HACG01016977">
    <property type="protein sequence ID" value="CEK63842.1"/>
    <property type="molecule type" value="Transcribed_RNA"/>
</dbReference>
<name>A0A0B6Z630_9EUPU</name>
<feature type="domain" description="Peptidase M16 C-terminal" evidence="5">
    <location>
        <begin position="202"/>
        <end position="380"/>
    </location>
</feature>
<feature type="domain" description="Peptidase M16 N-terminal" evidence="4">
    <location>
        <begin position="55"/>
        <end position="196"/>
    </location>
</feature>
<comment type="subcellular location">
    <subcellularLocation>
        <location evidence="1">Mitochondrion</location>
    </subcellularLocation>
</comment>
<dbReference type="GO" id="GO:0016020">
    <property type="term" value="C:membrane"/>
    <property type="evidence" value="ECO:0007669"/>
    <property type="project" value="UniProtKB-ARBA"/>
</dbReference>
<dbReference type="InterPro" id="IPR011249">
    <property type="entry name" value="Metalloenz_LuxS/M16"/>
</dbReference>
<dbReference type="InterPro" id="IPR050361">
    <property type="entry name" value="MPP/UQCRC_Complex"/>
</dbReference>
<dbReference type="Pfam" id="PF00675">
    <property type="entry name" value="Peptidase_M16"/>
    <property type="match status" value="1"/>
</dbReference>
<proteinExistence type="predicted"/>
<evidence type="ECO:0000313" key="6">
    <source>
        <dbReference type="EMBL" id="CEK63842.1"/>
    </source>
</evidence>
<dbReference type="GO" id="GO:0005739">
    <property type="term" value="C:mitochondrion"/>
    <property type="evidence" value="ECO:0007669"/>
    <property type="project" value="UniProtKB-SubCell"/>
</dbReference>
<dbReference type="GO" id="GO:0046872">
    <property type="term" value="F:metal ion binding"/>
    <property type="evidence" value="ECO:0007669"/>
    <property type="project" value="InterPro"/>
</dbReference>
<keyword evidence="2" id="KW-0809">Transit peptide</keyword>
<evidence type="ECO:0000256" key="3">
    <source>
        <dbReference type="ARBA" id="ARBA00023128"/>
    </source>
</evidence>
<dbReference type="PANTHER" id="PTHR11851">
    <property type="entry name" value="METALLOPROTEASE"/>
    <property type="match status" value="1"/>
</dbReference>
<accession>A0A0B6Z630</accession>
<protein>
    <recommendedName>
        <fullName evidence="7">Peptidase M16 N-terminal domain-containing protein</fullName>
    </recommendedName>
</protein>
<dbReference type="AlphaFoldDB" id="A0A0B6Z630"/>
<dbReference type="PANTHER" id="PTHR11851:SF226">
    <property type="entry name" value="CYTOCHROME B-C1 COMPLEX SUBUNIT 2, MITOCHONDRIAL"/>
    <property type="match status" value="1"/>
</dbReference>
<reference evidence="6" key="1">
    <citation type="submission" date="2014-12" db="EMBL/GenBank/DDBJ databases">
        <title>Insight into the proteome of Arion vulgaris.</title>
        <authorList>
            <person name="Aradska J."/>
            <person name="Bulat T."/>
            <person name="Smidak R."/>
            <person name="Sarate P."/>
            <person name="Gangsoo J."/>
            <person name="Sialana F."/>
            <person name="Bilban M."/>
            <person name="Lubec G."/>
        </authorList>
    </citation>
    <scope>NUCLEOTIDE SEQUENCE</scope>
    <source>
        <tissue evidence="6">Skin</tissue>
    </source>
</reference>
<dbReference type="InterPro" id="IPR007863">
    <property type="entry name" value="Peptidase_M16_C"/>
</dbReference>
<dbReference type="Gene3D" id="3.30.830.10">
    <property type="entry name" value="Metalloenzyme, LuxS/M16 peptidase-like"/>
    <property type="match status" value="2"/>
</dbReference>
<sequence length="457" mass="49923">MATGISRPLARAIKGRMFSAAAQAEPKLTADDKEPRAYIKKLDNGMLVGTIETLSPVSRLAVVVKAGSRYESGDNLGLTHCLRHATQLRTQNLSNLGITRTTQQLGSDIACQGTREYLFYKGSVTRNCSAKVVEILQELTTKHVFRDWELRDVQNSPNGMKLDLAVLKTRPDVRLMELLHAASFRETLGRSLYAPDFMIGKYTPEQLLHYVKTYFSAGRIALCGVGVHQDELEELANQFKPYSSVEVPQTNATFQGGEIRDNNGGPLSYVALSYAGPSQTSKDLLPSEVLRHVLGVGPHIKYSTASVASQLGKAVIKVTDSPFAITSINTNYSDAGLFGFSVVAPNSQIEKVVRTAANSFRSILTSGVTDQDVQRAKTKLKAEIAMVFENPDNLILWLGEQTINSDHILTPQEVYKLIDPISTADVNNVAKKIASSKSALVATGNTNNVPYLDKLFS</sequence>
<keyword evidence="3" id="KW-0496">Mitochondrion</keyword>
<evidence type="ECO:0000256" key="2">
    <source>
        <dbReference type="ARBA" id="ARBA00022946"/>
    </source>
</evidence>
<evidence type="ECO:0008006" key="7">
    <source>
        <dbReference type="Google" id="ProtNLM"/>
    </source>
</evidence>
<evidence type="ECO:0000259" key="5">
    <source>
        <dbReference type="Pfam" id="PF05193"/>
    </source>
</evidence>
<evidence type="ECO:0000256" key="1">
    <source>
        <dbReference type="ARBA" id="ARBA00004173"/>
    </source>
</evidence>
<organism evidence="6">
    <name type="scientific">Arion vulgaris</name>
    <dbReference type="NCBI Taxonomy" id="1028688"/>
    <lineage>
        <taxon>Eukaryota</taxon>
        <taxon>Metazoa</taxon>
        <taxon>Spiralia</taxon>
        <taxon>Lophotrochozoa</taxon>
        <taxon>Mollusca</taxon>
        <taxon>Gastropoda</taxon>
        <taxon>Heterobranchia</taxon>
        <taxon>Euthyneura</taxon>
        <taxon>Panpulmonata</taxon>
        <taxon>Eupulmonata</taxon>
        <taxon>Stylommatophora</taxon>
        <taxon>Helicina</taxon>
        <taxon>Arionoidea</taxon>
        <taxon>Arionidae</taxon>
        <taxon>Arion</taxon>
    </lineage>
</organism>
<dbReference type="FunFam" id="3.30.830.10:FF:000021">
    <property type="entry name" value="Cytochrome b-c1 complex subunit 2"/>
    <property type="match status" value="1"/>
</dbReference>